<keyword evidence="8" id="KW-0443">Lipid metabolism</keyword>
<dbReference type="GO" id="GO:0030148">
    <property type="term" value="P:sphingolipid biosynthetic process"/>
    <property type="evidence" value="ECO:0007669"/>
    <property type="project" value="InterPro"/>
</dbReference>
<evidence type="ECO:0000256" key="6">
    <source>
        <dbReference type="ARBA" id="ARBA00022919"/>
    </source>
</evidence>
<dbReference type="AlphaFoldDB" id="A0A3D8RI06"/>
<name>A0A3D8RI06_9HELO</name>
<dbReference type="InterPro" id="IPR045022">
    <property type="entry name" value="KDSR-like"/>
</dbReference>
<organism evidence="12 13">
    <name type="scientific">Coleophoma cylindrospora</name>
    <dbReference type="NCBI Taxonomy" id="1849047"/>
    <lineage>
        <taxon>Eukaryota</taxon>
        <taxon>Fungi</taxon>
        <taxon>Dikarya</taxon>
        <taxon>Ascomycota</taxon>
        <taxon>Pezizomycotina</taxon>
        <taxon>Leotiomycetes</taxon>
        <taxon>Helotiales</taxon>
        <taxon>Dermateaceae</taxon>
        <taxon>Coleophoma</taxon>
    </lineage>
</organism>
<evidence type="ECO:0000256" key="11">
    <source>
        <dbReference type="ARBA" id="ARBA00048930"/>
    </source>
</evidence>
<comment type="pathway">
    <text evidence="3">Sphingolipid metabolism.</text>
</comment>
<keyword evidence="13" id="KW-1185">Reference proteome</keyword>
<comment type="function">
    <text evidence="10">Catalyzes the reduction of 3'-oxosphinganine (3-ketodihydrosphingosine/KDS) to sphinganine (dihydrosphingosine/DHS), the second step of de novo sphingolipid biosynthesis.</text>
</comment>
<evidence type="ECO:0000256" key="7">
    <source>
        <dbReference type="ARBA" id="ARBA00023002"/>
    </source>
</evidence>
<dbReference type="OrthoDB" id="10267115at2759"/>
<evidence type="ECO:0000256" key="3">
    <source>
        <dbReference type="ARBA" id="ARBA00004991"/>
    </source>
</evidence>
<sequence length="340" mass="36827">MTSLISYSAAGAILLAALLLPFIMGFFGKNKFDVNGKTVLLTGASEGMGMNVGIQLAQKGANIVIVARTVGKLETAIAEIQSAAKSPSQRFKFISADLSSPEAAPAVIAEATAWNNGQPVDIVWCIAGASYPSLFLDTPAGKARQMMDVNYWTCWDMAQAVLPQWLSPTAEKGKERHLIFTSSVLAFYTTAGYAPYSPSKAAIRSLSDTLAQEVLLYGEDVKIHTVFPGTIQSNGLEQENKTKPEITFILEESDPIQSAEVVAANAISGLENGDYLITVGWLGSLMRSCAWGGVRRNNWVLDTVMSWITSIVWFFVGMDLDGKVRKYGREHGHPSTYKKA</sequence>
<dbReference type="PANTHER" id="PTHR43550">
    <property type="entry name" value="3-KETODIHYDROSPHINGOSINE REDUCTASE"/>
    <property type="match status" value="1"/>
</dbReference>
<dbReference type="Proteomes" id="UP000256645">
    <property type="component" value="Unassembled WGS sequence"/>
</dbReference>
<reference evidence="12 13" key="1">
    <citation type="journal article" date="2018" name="IMA Fungus">
        <title>IMA Genome-F 9: Draft genome sequence of Annulohypoxylon stygium, Aspergillus mulundensis, Berkeleyomyces basicola (syn. Thielaviopsis basicola), Ceratocystis smalleyi, two Cercospora beticola strains, Coleophoma cylindrospora, Fusarium fracticaudum, Phialophora cf. hyalina, and Morchella septimelata.</title>
        <authorList>
            <person name="Wingfield B.D."/>
            <person name="Bills G.F."/>
            <person name="Dong Y."/>
            <person name="Huang W."/>
            <person name="Nel W.J."/>
            <person name="Swalarsk-Parry B.S."/>
            <person name="Vaghefi N."/>
            <person name="Wilken P.M."/>
            <person name="An Z."/>
            <person name="de Beer Z.W."/>
            <person name="De Vos L."/>
            <person name="Chen L."/>
            <person name="Duong T.A."/>
            <person name="Gao Y."/>
            <person name="Hammerbacher A."/>
            <person name="Kikkert J.R."/>
            <person name="Li Y."/>
            <person name="Li H."/>
            <person name="Li K."/>
            <person name="Li Q."/>
            <person name="Liu X."/>
            <person name="Ma X."/>
            <person name="Naidoo K."/>
            <person name="Pethybridge S.J."/>
            <person name="Sun J."/>
            <person name="Steenkamp E.T."/>
            <person name="van der Nest M.A."/>
            <person name="van Wyk S."/>
            <person name="Wingfield M.J."/>
            <person name="Xiong C."/>
            <person name="Yue Q."/>
            <person name="Zhang X."/>
        </authorList>
    </citation>
    <scope>NUCLEOTIDE SEQUENCE [LARGE SCALE GENOMIC DNA]</scope>
    <source>
        <strain evidence="12 13">BP6252</strain>
    </source>
</reference>
<keyword evidence="4" id="KW-0256">Endoplasmic reticulum</keyword>
<comment type="catalytic activity">
    <reaction evidence="11">
        <text>sphinganine + NADP(+) = 3-oxosphinganine + NADPH + H(+)</text>
        <dbReference type="Rhea" id="RHEA:22640"/>
        <dbReference type="ChEBI" id="CHEBI:15378"/>
        <dbReference type="ChEBI" id="CHEBI:57783"/>
        <dbReference type="ChEBI" id="CHEBI:57817"/>
        <dbReference type="ChEBI" id="CHEBI:58299"/>
        <dbReference type="ChEBI" id="CHEBI:58349"/>
        <dbReference type="EC" id="1.1.1.102"/>
    </reaction>
    <physiologicalReaction direction="right-to-left" evidence="11">
        <dbReference type="Rhea" id="RHEA:22642"/>
    </physiologicalReaction>
</comment>
<comment type="pathway">
    <text evidence="2">Lipid metabolism; sphingolipid metabolism.</text>
</comment>
<proteinExistence type="predicted"/>
<keyword evidence="6" id="KW-0746">Sphingolipid metabolism</keyword>
<protein>
    <recommendedName>
        <fullName evidence="9">3-dehydrosphinganine reductase</fullName>
        <ecNumber evidence="9">1.1.1.102</ecNumber>
    </recommendedName>
</protein>
<evidence type="ECO:0000313" key="12">
    <source>
        <dbReference type="EMBL" id="RDW73524.1"/>
    </source>
</evidence>
<dbReference type="GO" id="GO:0005789">
    <property type="term" value="C:endoplasmic reticulum membrane"/>
    <property type="evidence" value="ECO:0007669"/>
    <property type="project" value="TreeGrafter"/>
</dbReference>
<evidence type="ECO:0000256" key="9">
    <source>
        <dbReference type="ARBA" id="ARBA00026112"/>
    </source>
</evidence>
<evidence type="ECO:0000313" key="13">
    <source>
        <dbReference type="Proteomes" id="UP000256645"/>
    </source>
</evidence>
<dbReference type="Gene3D" id="3.40.50.720">
    <property type="entry name" value="NAD(P)-binding Rossmann-like Domain"/>
    <property type="match status" value="1"/>
</dbReference>
<evidence type="ECO:0000256" key="1">
    <source>
        <dbReference type="ARBA" id="ARBA00004240"/>
    </source>
</evidence>
<evidence type="ECO:0000256" key="8">
    <source>
        <dbReference type="ARBA" id="ARBA00023098"/>
    </source>
</evidence>
<dbReference type="InterPro" id="IPR036291">
    <property type="entry name" value="NAD(P)-bd_dom_sf"/>
</dbReference>
<dbReference type="Pfam" id="PF00106">
    <property type="entry name" value="adh_short"/>
    <property type="match status" value="1"/>
</dbReference>
<evidence type="ECO:0000256" key="5">
    <source>
        <dbReference type="ARBA" id="ARBA00022857"/>
    </source>
</evidence>
<dbReference type="EC" id="1.1.1.102" evidence="9"/>
<keyword evidence="7" id="KW-0560">Oxidoreductase</keyword>
<dbReference type="GO" id="GO:0047560">
    <property type="term" value="F:3-dehydrosphinganine reductase activity"/>
    <property type="evidence" value="ECO:0007669"/>
    <property type="project" value="UniProtKB-EC"/>
</dbReference>
<evidence type="ECO:0000256" key="4">
    <source>
        <dbReference type="ARBA" id="ARBA00022824"/>
    </source>
</evidence>
<comment type="subcellular location">
    <subcellularLocation>
        <location evidence="1">Endoplasmic reticulum</location>
    </subcellularLocation>
</comment>
<gene>
    <name evidence="12" type="ORF">BP6252_07431</name>
</gene>
<dbReference type="SUPFAM" id="SSF51735">
    <property type="entry name" value="NAD(P)-binding Rossmann-fold domains"/>
    <property type="match status" value="1"/>
</dbReference>
<dbReference type="PRINTS" id="PR00081">
    <property type="entry name" value="GDHRDH"/>
</dbReference>
<dbReference type="CDD" id="cd08939">
    <property type="entry name" value="KDSR-like_SDR_c"/>
    <property type="match status" value="1"/>
</dbReference>
<comment type="caution">
    <text evidence="12">The sequence shown here is derived from an EMBL/GenBank/DDBJ whole genome shotgun (WGS) entry which is preliminary data.</text>
</comment>
<accession>A0A3D8RI06</accession>
<dbReference type="InterPro" id="IPR002347">
    <property type="entry name" value="SDR_fam"/>
</dbReference>
<dbReference type="STRING" id="1849047.A0A3D8RI06"/>
<keyword evidence="5" id="KW-0521">NADP</keyword>
<evidence type="ECO:0000256" key="2">
    <source>
        <dbReference type="ARBA" id="ARBA00004760"/>
    </source>
</evidence>
<dbReference type="PANTHER" id="PTHR43550:SF3">
    <property type="entry name" value="3-KETODIHYDROSPHINGOSINE REDUCTASE"/>
    <property type="match status" value="1"/>
</dbReference>
<evidence type="ECO:0000256" key="10">
    <source>
        <dbReference type="ARBA" id="ARBA00044737"/>
    </source>
</evidence>
<dbReference type="EMBL" id="PDLM01000007">
    <property type="protein sequence ID" value="RDW73524.1"/>
    <property type="molecule type" value="Genomic_DNA"/>
</dbReference>
<dbReference type="GO" id="GO:0006666">
    <property type="term" value="P:3-keto-sphinganine metabolic process"/>
    <property type="evidence" value="ECO:0007669"/>
    <property type="project" value="InterPro"/>
</dbReference>